<dbReference type="PANTHER" id="PTHR38011:SF11">
    <property type="entry name" value="2,5-DIAMINO-6-RIBOSYLAMINO-4(3H)-PYRIMIDINONE 5'-PHOSPHATE REDUCTASE"/>
    <property type="match status" value="1"/>
</dbReference>
<evidence type="ECO:0000259" key="1">
    <source>
        <dbReference type="Pfam" id="PF01872"/>
    </source>
</evidence>
<dbReference type="EMBL" id="PYAT01000005">
    <property type="protein sequence ID" value="PSL40295.1"/>
    <property type="molecule type" value="Genomic_DNA"/>
</dbReference>
<accession>A0A2P8H261</accession>
<reference evidence="2 3" key="1">
    <citation type="submission" date="2018-03" db="EMBL/GenBank/DDBJ databases">
        <title>Genomic Encyclopedia of Type Strains, Phase III (KMG-III): the genomes of soil and plant-associated and newly described type strains.</title>
        <authorList>
            <person name="Whitman W."/>
        </authorList>
    </citation>
    <scope>NUCLEOTIDE SEQUENCE [LARGE SCALE GENOMIC DNA]</scope>
    <source>
        <strain evidence="2 3">CGMCC 1.12259</strain>
    </source>
</reference>
<evidence type="ECO:0000313" key="3">
    <source>
        <dbReference type="Proteomes" id="UP000242682"/>
    </source>
</evidence>
<dbReference type="GO" id="GO:0009231">
    <property type="term" value="P:riboflavin biosynthetic process"/>
    <property type="evidence" value="ECO:0007669"/>
    <property type="project" value="InterPro"/>
</dbReference>
<sequence length="177" mass="20410">MPNQRKIVCYIAISLDGYIATKEDSLEWLFKVEGEGDAGYGEFIETIDTVVMGRRTYDWVMEAEGGKNPYPDKQCYVFSATEKKQTEQVKYTNEEIALFAERLKQEPGKDIWVVGGGNLIHGFLKEKLIDEFIISIAPTLIGKGIPLFQELDFEIEYRLNKVQQWGQFAQLHYELKK</sequence>
<dbReference type="InterPro" id="IPR002734">
    <property type="entry name" value="RibDG_C"/>
</dbReference>
<dbReference type="PANTHER" id="PTHR38011">
    <property type="entry name" value="DIHYDROFOLATE REDUCTASE FAMILY PROTEIN (AFU_ORTHOLOGUE AFUA_8G06820)"/>
    <property type="match status" value="1"/>
</dbReference>
<dbReference type="RefSeq" id="WP_106533084.1">
    <property type="nucleotide sequence ID" value="NZ_PYAT01000005.1"/>
</dbReference>
<feature type="domain" description="Bacterial bifunctional deaminase-reductase C-terminal" evidence="1">
    <location>
        <begin position="5"/>
        <end position="167"/>
    </location>
</feature>
<dbReference type="Gene3D" id="3.40.430.10">
    <property type="entry name" value="Dihydrofolate Reductase, subunit A"/>
    <property type="match status" value="1"/>
</dbReference>
<protein>
    <submittedName>
        <fullName evidence="2">Dihydrofolate reductase</fullName>
    </submittedName>
</protein>
<name>A0A2P8H261_9BACL</name>
<dbReference type="Pfam" id="PF01872">
    <property type="entry name" value="RibD_C"/>
    <property type="match status" value="1"/>
</dbReference>
<evidence type="ECO:0000313" key="2">
    <source>
        <dbReference type="EMBL" id="PSL40295.1"/>
    </source>
</evidence>
<dbReference type="InterPro" id="IPR050765">
    <property type="entry name" value="Riboflavin_Biosynth_HTPR"/>
</dbReference>
<dbReference type="InterPro" id="IPR024072">
    <property type="entry name" value="DHFR-like_dom_sf"/>
</dbReference>
<organism evidence="2 3">
    <name type="scientific">Planomicrobium soli</name>
    <dbReference type="NCBI Taxonomy" id="1176648"/>
    <lineage>
        <taxon>Bacteria</taxon>
        <taxon>Bacillati</taxon>
        <taxon>Bacillota</taxon>
        <taxon>Bacilli</taxon>
        <taxon>Bacillales</taxon>
        <taxon>Caryophanaceae</taxon>
        <taxon>Planomicrobium</taxon>
    </lineage>
</organism>
<comment type="caution">
    <text evidence="2">The sequence shown here is derived from an EMBL/GenBank/DDBJ whole genome shotgun (WGS) entry which is preliminary data.</text>
</comment>
<dbReference type="GO" id="GO:0008703">
    <property type="term" value="F:5-amino-6-(5-phosphoribosylamino)uracil reductase activity"/>
    <property type="evidence" value="ECO:0007669"/>
    <property type="project" value="InterPro"/>
</dbReference>
<proteinExistence type="predicted"/>
<keyword evidence="3" id="KW-1185">Reference proteome</keyword>
<gene>
    <name evidence="2" type="ORF">B0H99_10572</name>
</gene>
<dbReference type="AlphaFoldDB" id="A0A2P8H261"/>
<dbReference type="OrthoDB" id="195113at2"/>
<dbReference type="Proteomes" id="UP000242682">
    <property type="component" value="Unassembled WGS sequence"/>
</dbReference>
<dbReference type="SUPFAM" id="SSF53597">
    <property type="entry name" value="Dihydrofolate reductase-like"/>
    <property type="match status" value="1"/>
</dbReference>